<organism evidence="2">
    <name type="scientific">marine sediment metagenome</name>
    <dbReference type="NCBI Taxonomy" id="412755"/>
    <lineage>
        <taxon>unclassified sequences</taxon>
        <taxon>metagenomes</taxon>
        <taxon>ecological metagenomes</taxon>
    </lineage>
</organism>
<name>X0VBZ7_9ZZZZ</name>
<feature type="domain" description="CHASE2" evidence="1">
    <location>
        <begin position="3"/>
        <end position="275"/>
    </location>
</feature>
<comment type="caution">
    <text evidence="2">The sequence shown here is derived from an EMBL/GenBank/DDBJ whole genome shotgun (WGS) entry which is preliminary data.</text>
</comment>
<sequence length="282" mass="31432">IFPQFAFAVAVRELARMHGGRAEILADASGVAITCADGTKRLIPIDSDGYMLINWARGTWPPQKGTTAATVHISAASVARVWKAKGKLRRNWREARIVQIQIAEELKDNPLLNLFDQGDAIHKQLIARTRERYIAMLYDPANVPPEPLELKRRERALEARIDEAVAEMREGLDELYLAAPPPAGASQDDREKYERLLRLRNHWDEILARDKPDKAARAERIRELRALVSGKICMIGSTATGAADFVATPLDGRLPGVVVHSNIVNTILTGNFIREAKGEFCR</sequence>
<dbReference type="Pfam" id="PF05226">
    <property type="entry name" value="CHASE2"/>
    <property type="match status" value="1"/>
</dbReference>
<proteinExistence type="predicted"/>
<evidence type="ECO:0000313" key="2">
    <source>
        <dbReference type="EMBL" id="GAF98115.1"/>
    </source>
</evidence>
<evidence type="ECO:0000259" key="1">
    <source>
        <dbReference type="Pfam" id="PF05226"/>
    </source>
</evidence>
<feature type="non-terminal residue" evidence="2">
    <location>
        <position position="1"/>
    </location>
</feature>
<accession>X0VBZ7</accession>
<dbReference type="InterPro" id="IPR007890">
    <property type="entry name" value="CHASE2"/>
</dbReference>
<gene>
    <name evidence="2" type="ORF">S01H1_26618</name>
</gene>
<feature type="non-terminal residue" evidence="2">
    <location>
        <position position="282"/>
    </location>
</feature>
<dbReference type="EMBL" id="BARS01016142">
    <property type="protein sequence ID" value="GAF98115.1"/>
    <property type="molecule type" value="Genomic_DNA"/>
</dbReference>
<dbReference type="AlphaFoldDB" id="X0VBZ7"/>
<reference evidence="2" key="1">
    <citation type="journal article" date="2014" name="Front. Microbiol.">
        <title>High frequency of phylogenetically diverse reductive dehalogenase-homologous genes in deep subseafloor sedimentary metagenomes.</title>
        <authorList>
            <person name="Kawai M."/>
            <person name="Futagami T."/>
            <person name="Toyoda A."/>
            <person name="Takaki Y."/>
            <person name="Nishi S."/>
            <person name="Hori S."/>
            <person name="Arai W."/>
            <person name="Tsubouchi T."/>
            <person name="Morono Y."/>
            <person name="Uchiyama I."/>
            <person name="Ito T."/>
            <person name="Fujiyama A."/>
            <person name="Inagaki F."/>
            <person name="Takami H."/>
        </authorList>
    </citation>
    <scope>NUCLEOTIDE SEQUENCE</scope>
    <source>
        <strain evidence="2">Expedition CK06-06</strain>
    </source>
</reference>
<protein>
    <recommendedName>
        <fullName evidence="1">CHASE2 domain-containing protein</fullName>
    </recommendedName>
</protein>